<keyword evidence="2" id="KW-0812">Transmembrane</keyword>
<keyword evidence="2" id="KW-0472">Membrane</keyword>
<dbReference type="HOGENOM" id="CLU_543498_0_0_1"/>
<dbReference type="PaxDb" id="35128-Thaps5511"/>
<dbReference type="GeneID" id="7453210"/>
<feature type="transmembrane region" description="Helical" evidence="2">
    <location>
        <begin position="93"/>
        <end position="114"/>
    </location>
</feature>
<feature type="transmembrane region" description="Helical" evidence="2">
    <location>
        <begin position="159"/>
        <end position="180"/>
    </location>
</feature>
<keyword evidence="2" id="KW-1133">Transmembrane helix</keyword>
<organism evidence="3 4">
    <name type="scientific">Thalassiosira pseudonana</name>
    <name type="common">Marine diatom</name>
    <name type="synonym">Cyclotella nana</name>
    <dbReference type="NCBI Taxonomy" id="35128"/>
    <lineage>
        <taxon>Eukaryota</taxon>
        <taxon>Sar</taxon>
        <taxon>Stramenopiles</taxon>
        <taxon>Ochrophyta</taxon>
        <taxon>Bacillariophyta</taxon>
        <taxon>Coscinodiscophyceae</taxon>
        <taxon>Thalassiosirophycidae</taxon>
        <taxon>Thalassiosirales</taxon>
        <taxon>Thalassiosiraceae</taxon>
        <taxon>Thalassiosira</taxon>
    </lineage>
</organism>
<feature type="transmembrane region" description="Helical" evidence="2">
    <location>
        <begin position="240"/>
        <end position="259"/>
    </location>
</feature>
<feature type="transmembrane region" description="Helical" evidence="2">
    <location>
        <begin position="315"/>
        <end position="336"/>
    </location>
</feature>
<name>B8C343_THAPS</name>
<keyword evidence="4" id="KW-1185">Reference proteome</keyword>
<dbReference type="KEGG" id="tps:THAPSDRAFT_5511"/>
<feature type="compositionally biased region" description="Basic residues" evidence="1">
    <location>
        <begin position="473"/>
        <end position="487"/>
    </location>
</feature>
<feature type="transmembrane region" description="Helical" evidence="2">
    <location>
        <begin position="126"/>
        <end position="147"/>
    </location>
</feature>
<feature type="compositionally biased region" description="Polar residues" evidence="1">
    <location>
        <begin position="21"/>
        <end position="34"/>
    </location>
</feature>
<feature type="transmembrane region" description="Helical" evidence="2">
    <location>
        <begin position="279"/>
        <end position="303"/>
    </location>
</feature>
<evidence type="ECO:0000313" key="4">
    <source>
        <dbReference type="Proteomes" id="UP000001449"/>
    </source>
</evidence>
<sequence>MMVMADEPVQPPECDGELIATSDQSHTSSISRGTTGRMEKDHVSLASSMIGSLNFPPLPIQRITPPSSHHSQQRIHEDDQYQYRHNLRLSPRFSIWTSISFLSLISSVSIAQTLPPSYRTPFSKAALSLCSISVALSAIVAVSFLHTPSREILASTTSMQYEFIASLIMLVLWSVNIWLILDGQGMGMDGLEVWDMDLFYTGWGAFGLVIYLVSDLMTIDDRSGLLPIHYRPTNTIRKAWFYLLITSLVLVVISSSPSQNACTRTPYIRSSTAGNSNCGILYIASSLAAMQAVIAVFSFFLYHQWQVNKLSDVNLGRYGGVLAFSSFVSSVGNVSLTTSHGINGVGSYVGSIFFLCWTCFVLSIMQNTEMREEEDLATATSRGSSFTEEDKFVSRLDEENTYFGSFLHEDESSSKKVKGLLMRPQDKSDKSPRFKRRIKGLATKKPRRQARDPTPTPPANRCSGSKSNDFKRRYYIRSGKQRRRRRSISSQRRSQPKEQTKE</sequence>
<feature type="transmembrane region" description="Helical" evidence="2">
    <location>
        <begin position="348"/>
        <end position="365"/>
    </location>
</feature>
<dbReference type="EMBL" id="CM000642">
    <property type="protein sequence ID" value="EED92058.1"/>
    <property type="molecule type" value="Genomic_DNA"/>
</dbReference>
<reference evidence="3 4" key="1">
    <citation type="journal article" date="2004" name="Science">
        <title>The genome of the diatom Thalassiosira pseudonana: ecology, evolution, and metabolism.</title>
        <authorList>
            <person name="Armbrust E.V."/>
            <person name="Berges J.A."/>
            <person name="Bowler C."/>
            <person name="Green B.R."/>
            <person name="Martinez D."/>
            <person name="Putnam N.H."/>
            <person name="Zhou S."/>
            <person name="Allen A.E."/>
            <person name="Apt K.E."/>
            <person name="Bechner M."/>
            <person name="Brzezinski M.A."/>
            <person name="Chaal B.K."/>
            <person name="Chiovitti A."/>
            <person name="Davis A.K."/>
            <person name="Demarest M.S."/>
            <person name="Detter J.C."/>
            <person name="Glavina T."/>
            <person name="Goodstein D."/>
            <person name="Hadi M.Z."/>
            <person name="Hellsten U."/>
            <person name="Hildebrand M."/>
            <person name="Jenkins B.D."/>
            <person name="Jurka J."/>
            <person name="Kapitonov V.V."/>
            <person name="Kroger N."/>
            <person name="Lau W.W."/>
            <person name="Lane T.W."/>
            <person name="Larimer F.W."/>
            <person name="Lippmeier J.C."/>
            <person name="Lucas S."/>
            <person name="Medina M."/>
            <person name="Montsant A."/>
            <person name="Obornik M."/>
            <person name="Parker M.S."/>
            <person name="Palenik B."/>
            <person name="Pazour G.J."/>
            <person name="Richardson P.M."/>
            <person name="Rynearson T.A."/>
            <person name="Saito M.A."/>
            <person name="Schwartz D.C."/>
            <person name="Thamatrakoln K."/>
            <person name="Valentin K."/>
            <person name="Vardi A."/>
            <person name="Wilkerson F.P."/>
            <person name="Rokhsar D.S."/>
        </authorList>
    </citation>
    <scope>NUCLEOTIDE SEQUENCE [LARGE SCALE GENOMIC DNA]</scope>
    <source>
        <strain evidence="3 4">CCMP1335</strain>
    </source>
</reference>
<proteinExistence type="predicted"/>
<evidence type="ECO:0000256" key="2">
    <source>
        <dbReference type="SAM" id="Phobius"/>
    </source>
</evidence>
<feature type="region of interest" description="Disordered" evidence="1">
    <location>
        <begin position="16"/>
        <end position="38"/>
    </location>
</feature>
<dbReference type="InParanoid" id="B8C343"/>
<feature type="region of interest" description="Disordered" evidence="1">
    <location>
        <begin position="414"/>
        <end position="502"/>
    </location>
</feature>
<feature type="transmembrane region" description="Helical" evidence="2">
    <location>
        <begin position="200"/>
        <end position="219"/>
    </location>
</feature>
<accession>B8C343</accession>
<protein>
    <submittedName>
        <fullName evidence="3">Uncharacterized protein</fullName>
    </submittedName>
</protein>
<evidence type="ECO:0000313" key="3">
    <source>
        <dbReference type="EMBL" id="EED92058.1"/>
    </source>
</evidence>
<gene>
    <name evidence="3" type="ORF">THAPSDRAFT_5511</name>
</gene>
<feature type="compositionally biased region" description="Basic residues" evidence="1">
    <location>
        <begin position="433"/>
        <end position="448"/>
    </location>
</feature>
<dbReference type="RefSeq" id="XP_002290306.1">
    <property type="nucleotide sequence ID" value="XM_002290270.1"/>
</dbReference>
<dbReference type="AlphaFoldDB" id="B8C343"/>
<dbReference type="Proteomes" id="UP000001449">
    <property type="component" value="Chromosome 5"/>
</dbReference>
<evidence type="ECO:0000256" key="1">
    <source>
        <dbReference type="SAM" id="MobiDB-lite"/>
    </source>
</evidence>
<reference evidence="3 4" key="2">
    <citation type="journal article" date="2008" name="Nature">
        <title>The Phaeodactylum genome reveals the evolutionary history of diatom genomes.</title>
        <authorList>
            <person name="Bowler C."/>
            <person name="Allen A.E."/>
            <person name="Badger J.H."/>
            <person name="Grimwood J."/>
            <person name="Jabbari K."/>
            <person name="Kuo A."/>
            <person name="Maheswari U."/>
            <person name="Martens C."/>
            <person name="Maumus F."/>
            <person name="Otillar R.P."/>
            <person name="Rayko E."/>
            <person name="Salamov A."/>
            <person name="Vandepoele K."/>
            <person name="Beszteri B."/>
            <person name="Gruber A."/>
            <person name="Heijde M."/>
            <person name="Katinka M."/>
            <person name="Mock T."/>
            <person name="Valentin K."/>
            <person name="Verret F."/>
            <person name="Berges J.A."/>
            <person name="Brownlee C."/>
            <person name="Cadoret J.P."/>
            <person name="Chiovitti A."/>
            <person name="Choi C.J."/>
            <person name="Coesel S."/>
            <person name="De Martino A."/>
            <person name="Detter J.C."/>
            <person name="Durkin C."/>
            <person name="Falciatore A."/>
            <person name="Fournet J."/>
            <person name="Haruta M."/>
            <person name="Huysman M.J."/>
            <person name="Jenkins B.D."/>
            <person name="Jiroutova K."/>
            <person name="Jorgensen R.E."/>
            <person name="Joubert Y."/>
            <person name="Kaplan A."/>
            <person name="Kroger N."/>
            <person name="Kroth P.G."/>
            <person name="La Roche J."/>
            <person name="Lindquist E."/>
            <person name="Lommer M."/>
            <person name="Martin-Jezequel V."/>
            <person name="Lopez P.J."/>
            <person name="Lucas S."/>
            <person name="Mangogna M."/>
            <person name="McGinnis K."/>
            <person name="Medlin L.K."/>
            <person name="Montsant A."/>
            <person name="Oudot-Le Secq M.P."/>
            <person name="Napoli C."/>
            <person name="Obornik M."/>
            <person name="Parker M.S."/>
            <person name="Petit J.L."/>
            <person name="Porcel B.M."/>
            <person name="Poulsen N."/>
            <person name="Robison M."/>
            <person name="Rychlewski L."/>
            <person name="Rynearson T.A."/>
            <person name="Schmutz J."/>
            <person name="Shapiro H."/>
            <person name="Siaut M."/>
            <person name="Stanley M."/>
            <person name="Sussman M.R."/>
            <person name="Taylor A.R."/>
            <person name="Vardi A."/>
            <person name="von Dassow P."/>
            <person name="Vyverman W."/>
            <person name="Willis A."/>
            <person name="Wyrwicz L.S."/>
            <person name="Rokhsar D.S."/>
            <person name="Weissenbach J."/>
            <person name="Armbrust E.V."/>
            <person name="Green B.R."/>
            <person name="Van de Peer Y."/>
            <person name="Grigoriev I.V."/>
        </authorList>
    </citation>
    <scope>NUCLEOTIDE SEQUENCE [LARGE SCALE GENOMIC DNA]</scope>
    <source>
        <strain evidence="3 4">CCMP1335</strain>
    </source>
</reference>